<feature type="transmembrane region" description="Helical" evidence="1">
    <location>
        <begin position="753"/>
        <end position="776"/>
    </location>
</feature>
<keyword evidence="4" id="KW-1185">Reference proteome</keyword>
<feature type="transmembrane region" description="Helical" evidence="1">
    <location>
        <begin position="831"/>
        <end position="849"/>
    </location>
</feature>
<keyword evidence="1" id="KW-0812">Transmembrane</keyword>
<feature type="transmembrane region" description="Helical" evidence="1">
    <location>
        <begin position="806"/>
        <end position="825"/>
    </location>
</feature>
<proteinExistence type="predicted"/>
<feature type="transmembrane region" description="Helical" evidence="1">
    <location>
        <begin position="861"/>
        <end position="880"/>
    </location>
</feature>
<name>A0AAD1XZZ7_EUPCR</name>
<feature type="transmembrane region" description="Helical" evidence="1">
    <location>
        <begin position="716"/>
        <end position="741"/>
    </location>
</feature>
<reference evidence="3" key="1">
    <citation type="submission" date="2023-07" db="EMBL/GenBank/DDBJ databases">
        <authorList>
            <consortium name="AG Swart"/>
            <person name="Singh M."/>
            <person name="Singh A."/>
            <person name="Seah K."/>
            <person name="Emmerich C."/>
        </authorList>
    </citation>
    <scope>NUCLEOTIDE SEQUENCE</scope>
    <source>
        <strain evidence="3">DP1</strain>
    </source>
</reference>
<keyword evidence="1" id="KW-1133">Transmembrane helix</keyword>
<dbReference type="AlphaFoldDB" id="A0AAD1XZZ7"/>
<accession>A0AAD1XZZ7</accession>
<keyword evidence="1" id="KW-0472">Membrane</keyword>
<dbReference type="EMBL" id="CAMPGE010022954">
    <property type="protein sequence ID" value="CAI2380942.1"/>
    <property type="molecule type" value="Genomic_DNA"/>
</dbReference>
<feature type="signal peptide" evidence="2">
    <location>
        <begin position="1"/>
        <end position="20"/>
    </location>
</feature>
<feature type="transmembrane region" description="Helical" evidence="1">
    <location>
        <begin position="892"/>
        <end position="914"/>
    </location>
</feature>
<evidence type="ECO:0000313" key="4">
    <source>
        <dbReference type="Proteomes" id="UP001295684"/>
    </source>
</evidence>
<feature type="chain" id="PRO_5042056499" evidence="2">
    <location>
        <begin position="21"/>
        <end position="1011"/>
    </location>
</feature>
<evidence type="ECO:0000256" key="1">
    <source>
        <dbReference type="SAM" id="Phobius"/>
    </source>
</evidence>
<dbReference type="Proteomes" id="UP001295684">
    <property type="component" value="Unassembled WGS sequence"/>
</dbReference>
<organism evidence="3 4">
    <name type="scientific">Euplotes crassus</name>
    <dbReference type="NCBI Taxonomy" id="5936"/>
    <lineage>
        <taxon>Eukaryota</taxon>
        <taxon>Sar</taxon>
        <taxon>Alveolata</taxon>
        <taxon>Ciliophora</taxon>
        <taxon>Intramacronucleata</taxon>
        <taxon>Spirotrichea</taxon>
        <taxon>Hypotrichia</taxon>
        <taxon>Euplotida</taxon>
        <taxon>Euplotidae</taxon>
        <taxon>Moneuplotes</taxon>
    </lineage>
</organism>
<feature type="transmembrane region" description="Helical" evidence="1">
    <location>
        <begin position="674"/>
        <end position="695"/>
    </location>
</feature>
<comment type="caution">
    <text evidence="3">The sequence shown here is derived from an EMBL/GenBank/DDBJ whole genome shotgun (WGS) entry which is preliminary data.</text>
</comment>
<gene>
    <name evidence="3" type="ORF">ECRASSUSDP1_LOCUS22385</name>
</gene>
<protein>
    <submittedName>
        <fullName evidence="3">Uncharacterized protein</fullName>
    </submittedName>
</protein>
<evidence type="ECO:0000256" key="2">
    <source>
        <dbReference type="SAM" id="SignalP"/>
    </source>
</evidence>
<keyword evidence="2" id="KW-0732">Signal</keyword>
<evidence type="ECO:0000313" key="3">
    <source>
        <dbReference type="EMBL" id="CAI2380942.1"/>
    </source>
</evidence>
<sequence>MCILMLCIMAVAANVCQNDAQKAGSPLSISFGMAGITYVYLLDILEDQDSELLYFIGWFGSPAPYDTIIYKSGPALAKVQVMTYDIYSNYRLYAMSPSKEFIYIQDHTTEKIFEVRTSDLVISRELSVSSASVSFNTNMEVSEGFFFSLISSSVMHTCRWNMADTNLDCFTFGVNSQANLAPINADLLFFGSTDTAADQYYLVNYNFSSSSLAWKKSIACPTSGCGSKFSSSLVSRDEEWVYTMVLYDENFIFQKLSITDGSTQSSGLIWNDSEYVDSYCMKEFSGFIAIQIASSSSSYGKRLILVSPSAAEVVKEYKSVESRAYAIGRLVYKEEELIFHSGRIEPSYAFFLARSPTNNIGQLAEFEEDTPLFSPTTTFYQVSSTTSNPSLTSSTKTLTISISSSITTTDITPSTNPSFTTYVALWNQDYLKTVQSNASVKLEFTWACAQSANYTAISFSLAQTGSNTIPEWVQLDAGNQELHLNITPKLTEKKTFYFSLQISFNSEVHYKKFEITVEKCSIQNCDRCTLGDHSTCEACSDGYQSSDGQTLCSKVESPAENAPAGATQTATAFIGASMIIAAASSALSFTSVNSIFCMMNSLQLAILLPLVPEYFSLKVLDFLNGMGFAMLSLDFIHLKDIPFVKTITNWVKYPQTDEYLEEIGMSSGSSLVNYFSLISLTILLVICHICVYLFTKCARKSEREKCKKFFNKLFEFFTFNIYIRTFIQAFMFTILCTFSEMYSLNLKTTTVKISFGFCIVTVMVCFCLLILSLYMYKKSFPEIDNEKYWACKEFFNGVKDGRYSKLYTTIFLMLRVMLVALVIFGKTIPSLYKATAFYLINIAYGGYLLVVRPYDNPQDNIVECINQVLFCFLAVPLSWLKTKSSWTSFYEGFYIKILMASPIIGSIVCFIFLIKSIISRIKKIKSTTKVQNLPLPNIISGNPRRFHIHEESKLSHATPNSVLKYSSNLSLQLSEIPTNIQNPSLQHIARIREENINRDRMRIQMRKQNLN</sequence>